<accession>A0A8B9A009</accession>
<dbReference type="SUPFAM" id="SSF51445">
    <property type="entry name" value="(Trans)glycosidases"/>
    <property type="match status" value="1"/>
</dbReference>
<dbReference type="InterPro" id="IPR017853">
    <property type="entry name" value="GH"/>
</dbReference>
<reference evidence="4" key="1">
    <citation type="journal article" date="2019" name="Nat. Commun.">
        <title>Genome-wide association mapping of date palm fruit traits.</title>
        <authorList>
            <person name="Hazzouri K.M."/>
            <person name="Gros-Balthazard M."/>
            <person name="Flowers J.M."/>
            <person name="Copetti D."/>
            <person name="Lemansour A."/>
            <person name="Lebrun M."/>
            <person name="Masmoudi K."/>
            <person name="Ferrand S."/>
            <person name="Dhar M.I."/>
            <person name="Fresquez Z.A."/>
            <person name="Rosas U."/>
            <person name="Zhang J."/>
            <person name="Talag J."/>
            <person name="Lee S."/>
            <person name="Kudrna D."/>
            <person name="Powell R.F."/>
            <person name="Leitch I.J."/>
            <person name="Krueger R.R."/>
            <person name="Wing R.A."/>
            <person name="Amiri K.M.A."/>
            <person name="Purugganan M.D."/>
        </authorList>
    </citation>
    <scope>NUCLEOTIDE SEQUENCE [LARGE SCALE GENOMIC DNA]</scope>
    <source>
        <strain evidence="4">cv. Khalas</strain>
    </source>
</reference>
<evidence type="ECO:0000256" key="2">
    <source>
        <dbReference type="ARBA" id="ARBA00030238"/>
    </source>
</evidence>
<keyword evidence="4" id="KW-1185">Reference proteome</keyword>
<dbReference type="SMART" id="SM00642">
    <property type="entry name" value="Aamy"/>
    <property type="match status" value="1"/>
</dbReference>
<dbReference type="Gene3D" id="3.20.20.80">
    <property type="entry name" value="Glycosidases"/>
    <property type="match status" value="1"/>
</dbReference>
<organism evidence="4 5">
    <name type="scientific">Phoenix dactylifera</name>
    <name type="common">Date palm</name>
    <dbReference type="NCBI Taxonomy" id="42345"/>
    <lineage>
        <taxon>Eukaryota</taxon>
        <taxon>Viridiplantae</taxon>
        <taxon>Streptophyta</taxon>
        <taxon>Embryophyta</taxon>
        <taxon>Tracheophyta</taxon>
        <taxon>Spermatophyta</taxon>
        <taxon>Magnoliopsida</taxon>
        <taxon>Liliopsida</taxon>
        <taxon>Arecaceae</taxon>
        <taxon>Coryphoideae</taxon>
        <taxon>Phoeniceae</taxon>
        <taxon>Phoenix</taxon>
    </lineage>
</organism>
<dbReference type="PANTHER" id="PTHR43447">
    <property type="entry name" value="ALPHA-AMYLASE"/>
    <property type="match status" value="1"/>
</dbReference>
<dbReference type="Proteomes" id="UP000228380">
    <property type="component" value="Chromosome 2"/>
</dbReference>
<feature type="domain" description="Glycosyl hydrolase family 13 catalytic" evidence="3">
    <location>
        <begin position="58"/>
        <end position="284"/>
    </location>
</feature>
<dbReference type="KEGG" id="pda:103708730"/>
<sequence length="284" mass="32436">MVCHMWQLMSGQLRSMAPTLMNPITSSMDGEGHGGRPIDPYISNGFDFFAFAVLNCSAFNWESHKYGWWKNLEKKVAYLARCGLTSAWLPPATHSFSPEGYLPQNLYSLDSYYGSHLELKALLQKLNQHKVRAMADIVTNYRVGTTRGHGGAYNQYDRIPLSWNEHSVTSCCGELSSLLISMYRSTGDNFHGVPNIDHTQAFVWKDIIGWLKWLLKSIGFQDFRFDFAKGYAPKFVKEYVEESKPMFFVGEYWDTCNYSPDYCFDYNQGQTISASMTTVNIGRS</sequence>
<dbReference type="GeneID" id="103708730"/>
<protein>
    <recommendedName>
        <fullName evidence="2">1,4-alpha-D-glucan glucanohydrolase</fullName>
    </recommendedName>
</protein>
<dbReference type="Pfam" id="PF00128">
    <property type="entry name" value="Alpha-amylase"/>
    <property type="match status" value="1"/>
</dbReference>
<reference evidence="5" key="2">
    <citation type="submission" date="2025-08" db="UniProtKB">
        <authorList>
            <consortium name="RefSeq"/>
        </authorList>
    </citation>
    <scope>IDENTIFICATION</scope>
    <source>
        <tissue evidence="5">Young leaves</tissue>
    </source>
</reference>
<name>A0A8B9A009_PHODC</name>
<evidence type="ECO:0000259" key="3">
    <source>
        <dbReference type="SMART" id="SM00642"/>
    </source>
</evidence>
<comment type="similarity">
    <text evidence="1">Belongs to the glycosyl hydrolase 13 family.</text>
</comment>
<dbReference type="OrthoDB" id="550577at2759"/>
<evidence type="ECO:0000256" key="1">
    <source>
        <dbReference type="ARBA" id="ARBA00008061"/>
    </source>
</evidence>
<dbReference type="GO" id="GO:0005975">
    <property type="term" value="P:carbohydrate metabolic process"/>
    <property type="evidence" value="ECO:0007669"/>
    <property type="project" value="InterPro"/>
</dbReference>
<evidence type="ECO:0000313" key="4">
    <source>
        <dbReference type="Proteomes" id="UP000228380"/>
    </source>
</evidence>
<evidence type="ECO:0000313" key="5">
    <source>
        <dbReference type="RefSeq" id="XP_038979915.1"/>
    </source>
</evidence>
<gene>
    <name evidence="5" type="primary">LOC103708730</name>
</gene>
<dbReference type="InterPro" id="IPR006047">
    <property type="entry name" value="GH13_cat_dom"/>
</dbReference>
<dbReference type="RefSeq" id="XP_038979915.1">
    <property type="nucleotide sequence ID" value="XM_039123987.1"/>
</dbReference>
<proteinExistence type="inferred from homology"/>
<dbReference type="AlphaFoldDB" id="A0A8B9A009"/>